<name>A0A5C9A2D7_9GAMM</name>
<dbReference type="InterPro" id="IPR029062">
    <property type="entry name" value="Class_I_gatase-like"/>
</dbReference>
<protein>
    <submittedName>
        <fullName evidence="2">ThuA domain-containing protein</fullName>
    </submittedName>
</protein>
<keyword evidence="3" id="KW-1185">Reference proteome</keyword>
<dbReference type="Gene3D" id="3.40.50.880">
    <property type="match status" value="1"/>
</dbReference>
<dbReference type="Proteomes" id="UP000321933">
    <property type="component" value="Unassembled WGS sequence"/>
</dbReference>
<dbReference type="PANTHER" id="PTHR40469">
    <property type="entry name" value="SECRETED GLYCOSYL HYDROLASE"/>
    <property type="match status" value="1"/>
</dbReference>
<comment type="caution">
    <text evidence="2">The sequence shown here is derived from an EMBL/GenBank/DDBJ whole genome shotgun (WGS) entry which is preliminary data.</text>
</comment>
<dbReference type="EMBL" id="VRYZ01000001">
    <property type="protein sequence ID" value="TXS95043.1"/>
    <property type="molecule type" value="Genomic_DNA"/>
</dbReference>
<organism evidence="2 3">
    <name type="scientific">Parahaliea aestuarii</name>
    <dbReference type="NCBI Taxonomy" id="1852021"/>
    <lineage>
        <taxon>Bacteria</taxon>
        <taxon>Pseudomonadati</taxon>
        <taxon>Pseudomonadota</taxon>
        <taxon>Gammaproteobacteria</taxon>
        <taxon>Cellvibrionales</taxon>
        <taxon>Halieaceae</taxon>
        <taxon>Parahaliea</taxon>
    </lineage>
</organism>
<accession>A0A5C9A2D7</accession>
<feature type="domain" description="ThuA-like" evidence="1">
    <location>
        <begin position="22"/>
        <end position="219"/>
    </location>
</feature>
<dbReference type="OrthoDB" id="9785923at2"/>
<dbReference type="RefSeq" id="WP_148062883.1">
    <property type="nucleotide sequence ID" value="NZ_VRYZ01000001.1"/>
</dbReference>
<dbReference type="PANTHER" id="PTHR40469:SF2">
    <property type="entry name" value="GALACTOSE-BINDING DOMAIN-LIKE SUPERFAMILY PROTEIN"/>
    <property type="match status" value="1"/>
</dbReference>
<sequence>MSKPNDRAGRINCVLIAGGMWHDIDFARLELLKLLAEKDRIRVRVFEDYENLAALDEADFLITYTCNVVPSLPAQEALKEWVSRGGRWYALHGTNSVIRMMSDGQYGTPDWAPLFMDTLGSMFRSHPPIAPYRVEIADPEHPLVRGLEPFESTDEQYLMRTYGDLHVLLDTEFGGDAPGFVENQWDRARHPVFYIHEVGEGAVLYLTLGHCRHHYDMQPLLDFWPTIERCAWDLPVFYKLLRRGIDWAIDPVDSDSRLAFEQARQAAGATSNSDQ</sequence>
<evidence type="ECO:0000313" key="3">
    <source>
        <dbReference type="Proteomes" id="UP000321933"/>
    </source>
</evidence>
<dbReference type="InterPro" id="IPR029010">
    <property type="entry name" value="ThuA-like"/>
</dbReference>
<dbReference type="Pfam" id="PF06283">
    <property type="entry name" value="ThuA"/>
    <property type="match status" value="1"/>
</dbReference>
<dbReference type="SUPFAM" id="SSF52317">
    <property type="entry name" value="Class I glutamine amidotransferase-like"/>
    <property type="match status" value="1"/>
</dbReference>
<reference evidence="2 3" key="1">
    <citation type="submission" date="2019-08" db="EMBL/GenBank/DDBJ databases">
        <title>Parahaliea maris sp. nov., isolated from the surface seawater.</title>
        <authorList>
            <person name="Liu Y."/>
        </authorList>
    </citation>
    <scope>NUCLEOTIDE SEQUENCE [LARGE SCALE GENOMIC DNA]</scope>
    <source>
        <strain evidence="2 3">S2-26</strain>
    </source>
</reference>
<evidence type="ECO:0000313" key="2">
    <source>
        <dbReference type="EMBL" id="TXS95043.1"/>
    </source>
</evidence>
<dbReference type="AlphaFoldDB" id="A0A5C9A2D7"/>
<proteinExistence type="predicted"/>
<gene>
    <name evidence="2" type="ORF">FVW59_03860</name>
</gene>
<evidence type="ECO:0000259" key="1">
    <source>
        <dbReference type="Pfam" id="PF06283"/>
    </source>
</evidence>